<accession>A0A518GSI8</accession>
<evidence type="ECO:0000313" key="2">
    <source>
        <dbReference type="Proteomes" id="UP000315349"/>
    </source>
</evidence>
<dbReference type="Proteomes" id="UP000315349">
    <property type="component" value="Chromosome"/>
</dbReference>
<protein>
    <submittedName>
        <fullName evidence="1">Uncharacterized protein</fullName>
    </submittedName>
</protein>
<evidence type="ECO:0000313" key="1">
    <source>
        <dbReference type="EMBL" id="QDV31545.1"/>
    </source>
</evidence>
<proteinExistence type="predicted"/>
<organism evidence="1 2">
    <name type="scientific">Planctopirus ephydatiae</name>
    <dbReference type="NCBI Taxonomy" id="2528019"/>
    <lineage>
        <taxon>Bacteria</taxon>
        <taxon>Pseudomonadati</taxon>
        <taxon>Planctomycetota</taxon>
        <taxon>Planctomycetia</taxon>
        <taxon>Planctomycetales</taxon>
        <taxon>Planctomycetaceae</taxon>
        <taxon>Planctopirus</taxon>
    </lineage>
</organism>
<keyword evidence="2" id="KW-1185">Reference proteome</keyword>
<dbReference type="KEGG" id="peh:Spb1_34900"/>
<gene>
    <name evidence="1" type="ORF">Spb1_34900</name>
</gene>
<name>A0A518GSI8_9PLAN</name>
<dbReference type="AlphaFoldDB" id="A0A518GSI8"/>
<sequence>MFSLENSRFLEVRKFLPEHLDLLEGFTYKPPTHNANATSHG</sequence>
<dbReference type="EMBL" id="CP036299">
    <property type="protein sequence ID" value="QDV31545.1"/>
    <property type="molecule type" value="Genomic_DNA"/>
</dbReference>
<reference evidence="1 2" key="1">
    <citation type="submission" date="2019-02" db="EMBL/GenBank/DDBJ databases">
        <title>Deep-cultivation of Planctomycetes and their phenomic and genomic characterization uncovers novel biology.</title>
        <authorList>
            <person name="Wiegand S."/>
            <person name="Jogler M."/>
            <person name="Boedeker C."/>
            <person name="Pinto D."/>
            <person name="Vollmers J."/>
            <person name="Rivas-Marin E."/>
            <person name="Kohn T."/>
            <person name="Peeters S.H."/>
            <person name="Heuer A."/>
            <person name="Rast P."/>
            <person name="Oberbeckmann S."/>
            <person name="Bunk B."/>
            <person name="Jeske O."/>
            <person name="Meyerdierks A."/>
            <person name="Storesund J.E."/>
            <person name="Kallscheuer N."/>
            <person name="Luecker S."/>
            <person name="Lage O.M."/>
            <person name="Pohl T."/>
            <person name="Merkel B.J."/>
            <person name="Hornburger P."/>
            <person name="Mueller R.-W."/>
            <person name="Bruemmer F."/>
            <person name="Labrenz M."/>
            <person name="Spormann A.M."/>
            <person name="Op den Camp H."/>
            <person name="Overmann J."/>
            <person name="Amann R."/>
            <person name="Jetten M.S.M."/>
            <person name="Mascher T."/>
            <person name="Medema M.H."/>
            <person name="Devos D.P."/>
            <person name="Kaster A.-K."/>
            <person name="Ovreas L."/>
            <person name="Rohde M."/>
            <person name="Galperin M.Y."/>
            <person name="Jogler C."/>
        </authorList>
    </citation>
    <scope>NUCLEOTIDE SEQUENCE [LARGE SCALE GENOMIC DNA]</scope>
    <source>
        <strain evidence="1 2">Spb1</strain>
    </source>
</reference>